<accession>A0A5N6U263</accession>
<dbReference type="AlphaFoldDB" id="A0A5N6U263"/>
<organism evidence="1 2">
    <name type="scientific">Aspergillus avenaceus</name>
    <dbReference type="NCBI Taxonomy" id="36643"/>
    <lineage>
        <taxon>Eukaryota</taxon>
        <taxon>Fungi</taxon>
        <taxon>Dikarya</taxon>
        <taxon>Ascomycota</taxon>
        <taxon>Pezizomycotina</taxon>
        <taxon>Eurotiomycetes</taxon>
        <taxon>Eurotiomycetidae</taxon>
        <taxon>Eurotiales</taxon>
        <taxon>Aspergillaceae</taxon>
        <taxon>Aspergillus</taxon>
        <taxon>Aspergillus subgen. Circumdati</taxon>
    </lineage>
</organism>
<evidence type="ECO:0000313" key="1">
    <source>
        <dbReference type="EMBL" id="KAE8152499.1"/>
    </source>
</evidence>
<dbReference type="EMBL" id="ML742052">
    <property type="protein sequence ID" value="KAE8152499.1"/>
    <property type="molecule type" value="Genomic_DNA"/>
</dbReference>
<proteinExistence type="predicted"/>
<keyword evidence="2" id="KW-1185">Reference proteome</keyword>
<dbReference type="Proteomes" id="UP000325780">
    <property type="component" value="Unassembled WGS sequence"/>
</dbReference>
<reference evidence="1 2" key="1">
    <citation type="submission" date="2019-04" db="EMBL/GenBank/DDBJ databases">
        <title>Friends and foes A comparative genomics study of 23 Aspergillus species from section Flavi.</title>
        <authorList>
            <consortium name="DOE Joint Genome Institute"/>
            <person name="Kjaerbolling I."/>
            <person name="Vesth T."/>
            <person name="Frisvad J.C."/>
            <person name="Nybo J.L."/>
            <person name="Theobald S."/>
            <person name="Kildgaard S."/>
            <person name="Isbrandt T."/>
            <person name="Kuo A."/>
            <person name="Sato A."/>
            <person name="Lyhne E.K."/>
            <person name="Kogle M.E."/>
            <person name="Wiebenga A."/>
            <person name="Kun R.S."/>
            <person name="Lubbers R.J."/>
            <person name="Makela M.R."/>
            <person name="Barry K."/>
            <person name="Chovatia M."/>
            <person name="Clum A."/>
            <person name="Daum C."/>
            <person name="Haridas S."/>
            <person name="He G."/>
            <person name="LaButti K."/>
            <person name="Lipzen A."/>
            <person name="Mondo S."/>
            <person name="Riley R."/>
            <person name="Salamov A."/>
            <person name="Simmons B.A."/>
            <person name="Magnuson J.K."/>
            <person name="Henrissat B."/>
            <person name="Mortensen U.H."/>
            <person name="Larsen T.O."/>
            <person name="Devries R.P."/>
            <person name="Grigoriev I.V."/>
            <person name="Machida M."/>
            <person name="Baker S.E."/>
            <person name="Andersen M.R."/>
        </authorList>
    </citation>
    <scope>NUCLEOTIDE SEQUENCE [LARGE SCALE GENOMIC DNA]</scope>
    <source>
        <strain evidence="1 2">IBT 18842</strain>
    </source>
</reference>
<name>A0A5N6U263_ASPAV</name>
<evidence type="ECO:0000313" key="2">
    <source>
        <dbReference type="Proteomes" id="UP000325780"/>
    </source>
</evidence>
<sequence>MQGTAIVWIPACYPVASNPGPDAACPSLRNGSTAFLVSDCLGRGRLAPLHTSTMQSRNFILRYTRDRVSSLACLSIASLAMEPGSRTKRVGCITLTLITYDQVFTASASFIITGLRHSSPYLQVTGRCDEALWRVYRALIVRRPLVRYASAYFRVKLTSKLAAPCNTYSVLQGSTGLLRP</sequence>
<protein>
    <submittedName>
        <fullName evidence="1">Uncharacterized protein</fullName>
    </submittedName>
</protein>
<gene>
    <name evidence="1" type="ORF">BDV25DRAFT_150975</name>
</gene>